<proteinExistence type="predicted"/>
<protein>
    <submittedName>
        <fullName evidence="1">Uncharacterized protein</fullName>
    </submittedName>
</protein>
<name>A0A0D8HME9_9ACTN</name>
<dbReference type="RefSeq" id="WP_052603901.1">
    <property type="nucleotide sequence ID" value="NZ_JXYS01000001.1"/>
</dbReference>
<accession>A0A0D8HME9</accession>
<comment type="caution">
    <text evidence="1">The sequence shown here is derived from an EMBL/GenBank/DDBJ whole genome shotgun (WGS) entry which is preliminary data.</text>
</comment>
<organism evidence="1 2">
    <name type="scientific">Acidithrix ferrooxidans</name>
    <dbReference type="NCBI Taxonomy" id="1280514"/>
    <lineage>
        <taxon>Bacteria</taxon>
        <taxon>Bacillati</taxon>
        <taxon>Actinomycetota</taxon>
        <taxon>Acidimicrobiia</taxon>
        <taxon>Acidimicrobiales</taxon>
        <taxon>Acidimicrobiaceae</taxon>
        <taxon>Acidithrix</taxon>
    </lineage>
</organism>
<dbReference type="EMBL" id="JXYS01000001">
    <property type="protein sequence ID" value="KJF19024.1"/>
    <property type="molecule type" value="Genomic_DNA"/>
</dbReference>
<evidence type="ECO:0000313" key="1">
    <source>
        <dbReference type="EMBL" id="KJF19024.1"/>
    </source>
</evidence>
<dbReference type="STRING" id="1280514.AXFE_00610"/>
<reference evidence="1 2" key="1">
    <citation type="submission" date="2015-01" db="EMBL/GenBank/DDBJ databases">
        <title>Draft genome of the acidophilic iron oxidizer Acidithrix ferrooxidans strain Py-F3.</title>
        <authorList>
            <person name="Poehlein A."/>
            <person name="Eisen S."/>
            <person name="Schloemann M."/>
            <person name="Johnson B.D."/>
            <person name="Daniel R."/>
            <person name="Muehling M."/>
        </authorList>
    </citation>
    <scope>NUCLEOTIDE SEQUENCE [LARGE SCALE GENOMIC DNA]</scope>
    <source>
        <strain evidence="1 2">Py-F3</strain>
    </source>
</reference>
<gene>
    <name evidence="1" type="ORF">AXFE_00610</name>
</gene>
<evidence type="ECO:0000313" key="2">
    <source>
        <dbReference type="Proteomes" id="UP000032360"/>
    </source>
</evidence>
<dbReference type="AlphaFoldDB" id="A0A0D8HME9"/>
<sequence>MRIIEVEGSSYHERNLYSVGLIERLTEAGYKVVVHATLRPRLSDDLSELIRAGASQAILSGSGVKAIVTGSTEDEVLQHNVDGPGLVNLTLRAGSDPVKSRVISSTDEQEFRHLSEICQNLS</sequence>
<dbReference type="Proteomes" id="UP000032360">
    <property type="component" value="Unassembled WGS sequence"/>
</dbReference>
<keyword evidence="2" id="KW-1185">Reference proteome</keyword>